<evidence type="ECO:0000313" key="2">
    <source>
        <dbReference type="Proteomes" id="UP000256970"/>
    </source>
</evidence>
<protein>
    <submittedName>
        <fullName evidence="1">Uncharacterized protein</fullName>
    </submittedName>
</protein>
<name>A0A383WEU7_TETOB</name>
<accession>A0A383WEU7</accession>
<keyword evidence="2" id="KW-1185">Reference proteome</keyword>
<dbReference type="Proteomes" id="UP000256970">
    <property type="component" value="Unassembled WGS sequence"/>
</dbReference>
<sequence>MLCEGQRQLMGRLFDYLAQQNGSSIVPLLVLEGALKRIRELPADYSKNLNLSPSYVSAYPANIRELLQNHADHCRGLSRTHRIQLADIHQAIKQAAEAVGITQLFVFIEDLQAGLPAAAVLLALLKTHTPQPEYTSSRAPFVVGSIIEYYDSGRTGVGRLCVDMVNYATVLNPEMFTLGNSEKSSKAYTAGHFGEGMKVQINRLIREFKAAVSIITGPCCWSFQHLAPAHEKDPSLHLIKPPDMPPWPPDTSYHGAGSKAAKY</sequence>
<reference evidence="1 2" key="1">
    <citation type="submission" date="2016-10" db="EMBL/GenBank/DDBJ databases">
        <authorList>
            <person name="Cai Z."/>
        </authorList>
    </citation>
    <scope>NUCLEOTIDE SEQUENCE [LARGE SCALE GENOMIC DNA]</scope>
</reference>
<gene>
    <name evidence="1" type="ORF">BQ4739_LOCUS15968</name>
</gene>
<dbReference type="EMBL" id="FNXT01001239">
    <property type="protein sequence ID" value="SZX75692.1"/>
    <property type="molecule type" value="Genomic_DNA"/>
</dbReference>
<evidence type="ECO:0000313" key="1">
    <source>
        <dbReference type="EMBL" id="SZX75692.1"/>
    </source>
</evidence>
<organism evidence="1 2">
    <name type="scientific">Tetradesmus obliquus</name>
    <name type="common">Green alga</name>
    <name type="synonym">Acutodesmus obliquus</name>
    <dbReference type="NCBI Taxonomy" id="3088"/>
    <lineage>
        <taxon>Eukaryota</taxon>
        <taxon>Viridiplantae</taxon>
        <taxon>Chlorophyta</taxon>
        <taxon>core chlorophytes</taxon>
        <taxon>Chlorophyceae</taxon>
        <taxon>CS clade</taxon>
        <taxon>Sphaeropleales</taxon>
        <taxon>Scenedesmaceae</taxon>
        <taxon>Tetradesmus</taxon>
    </lineage>
</organism>
<dbReference type="AlphaFoldDB" id="A0A383WEU7"/>
<proteinExistence type="predicted"/>